<feature type="domain" description="HTH myb-type" evidence="9">
    <location>
        <begin position="119"/>
        <end position="173"/>
    </location>
</feature>
<feature type="domain" description="Myb-like" evidence="8">
    <location>
        <begin position="72"/>
        <end position="118"/>
    </location>
</feature>
<evidence type="ECO:0000256" key="2">
    <source>
        <dbReference type="ARBA" id="ARBA00022737"/>
    </source>
</evidence>
<dbReference type="EMBL" id="NKXS01003045">
    <property type="protein sequence ID" value="PIN11044.1"/>
    <property type="molecule type" value="Genomic_DNA"/>
</dbReference>
<dbReference type="InterPro" id="IPR050560">
    <property type="entry name" value="MYB_TF"/>
</dbReference>
<feature type="compositionally biased region" description="Low complexity" evidence="7">
    <location>
        <begin position="207"/>
        <end position="218"/>
    </location>
</feature>
<dbReference type="PANTHER" id="PTHR45614">
    <property type="entry name" value="MYB PROTEIN-RELATED"/>
    <property type="match status" value="1"/>
</dbReference>
<evidence type="ECO:0000259" key="9">
    <source>
        <dbReference type="PROSITE" id="PS51294"/>
    </source>
</evidence>
<dbReference type="GO" id="GO:0000981">
    <property type="term" value="F:DNA-binding transcription factor activity, RNA polymerase II-specific"/>
    <property type="evidence" value="ECO:0007669"/>
    <property type="project" value="TreeGrafter"/>
</dbReference>
<reference evidence="11" key="1">
    <citation type="journal article" date="2018" name="Gigascience">
        <title>Genome assembly of the Pink Ipe (Handroanthus impetiginosus, Bignoniaceae), a highly valued, ecologically keystone Neotropical timber forest tree.</title>
        <authorList>
            <person name="Silva-Junior O.B."/>
            <person name="Grattapaglia D."/>
            <person name="Novaes E."/>
            <person name="Collevatti R.G."/>
        </authorList>
    </citation>
    <scope>NUCLEOTIDE SEQUENCE [LARGE SCALE GENOMIC DNA]</scope>
    <source>
        <strain evidence="11">cv. UFG-1</strain>
    </source>
</reference>
<dbReference type="InterPro" id="IPR001005">
    <property type="entry name" value="SANT/Myb"/>
</dbReference>
<keyword evidence="4" id="KW-0238">DNA-binding</keyword>
<evidence type="ECO:0000256" key="4">
    <source>
        <dbReference type="ARBA" id="ARBA00023125"/>
    </source>
</evidence>
<keyword evidence="3" id="KW-0805">Transcription regulation</keyword>
<keyword evidence="6" id="KW-0539">Nucleus</keyword>
<proteinExistence type="predicted"/>
<feature type="domain" description="Myb-like" evidence="8">
    <location>
        <begin position="119"/>
        <end position="169"/>
    </location>
</feature>
<comment type="caution">
    <text evidence="10">The sequence shown here is derived from an EMBL/GenBank/DDBJ whole genome shotgun (WGS) entry which is preliminary data.</text>
</comment>
<sequence>MTFVAPPDAPLFRVQETGARGSTGTGFDEILNNNLKSFDSLKDEGVMNWEYNGSEEDKIGRKNNGVTKLCSRGHWRPHEDAKLKQLVSQFGPHNWNLIAQNLEGRSGKSCRLRWFNQLDPRINRRSFSEEEEERLLAAHKLYGNKWAMIARLLPGRTDNAVKNHWHVIMARKHRELNCVYRRRKPSLLQVQRKGFPSISNLQTPHASSESTISSSSNNVHQQNVTRSEDGGERLVLAVGGSEIKNQDHQIAHSDYYSNSQVSAASQSVAANKRANLFTCGENHTGKITFIDFLGVGAT</sequence>
<gene>
    <name evidence="10" type="ORF">CDL12_16353</name>
</gene>
<keyword evidence="11" id="KW-1185">Reference proteome</keyword>
<evidence type="ECO:0000313" key="10">
    <source>
        <dbReference type="EMBL" id="PIN11044.1"/>
    </source>
</evidence>
<dbReference type="GO" id="GO:0005634">
    <property type="term" value="C:nucleus"/>
    <property type="evidence" value="ECO:0007669"/>
    <property type="project" value="UniProtKB-SubCell"/>
</dbReference>
<evidence type="ECO:0000256" key="1">
    <source>
        <dbReference type="ARBA" id="ARBA00004123"/>
    </source>
</evidence>
<dbReference type="AlphaFoldDB" id="A0A2G9H0J0"/>
<dbReference type="Proteomes" id="UP000231279">
    <property type="component" value="Unassembled WGS sequence"/>
</dbReference>
<evidence type="ECO:0000256" key="7">
    <source>
        <dbReference type="SAM" id="MobiDB-lite"/>
    </source>
</evidence>
<dbReference type="GO" id="GO:0000978">
    <property type="term" value="F:RNA polymerase II cis-regulatory region sequence-specific DNA binding"/>
    <property type="evidence" value="ECO:0007669"/>
    <property type="project" value="TreeGrafter"/>
</dbReference>
<organism evidence="10 11">
    <name type="scientific">Handroanthus impetiginosus</name>
    <dbReference type="NCBI Taxonomy" id="429701"/>
    <lineage>
        <taxon>Eukaryota</taxon>
        <taxon>Viridiplantae</taxon>
        <taxon>Streptophyta</taxon>
        <taxon>Embryophyta</taxon>
        <taxon>Tracheophyta</taxon>
        <taxon>Spermatophyta</taxon>
        <taxon>Magnoliopsida</taxon>
        <taxon>eudicotyledons</taxon>
        <taxon>Gunneridae</taxon>
        <taxon>Pentapetalae</taxon>
        <taxon>asterids</taxon>
        <taxon>lamiids</taxon>
        <taxon>Lamiales</taxon>
        <taxon>Bignoniaceae</taxon>
        <taxon>Crescentiina</taxon>
        <taxon>Tabebuia alliance</taxon>
        <taxon>Handroanthus</taxon>
    </lineage>
</organism>
<dbReference type="Gene3D" id="1.10.10.60">
    <property type="entry name" value="Homeodomain-like"/>
    <property type="match status" value="2"/>
</dbReference>
<evidence type="ECO:0000256" key="3">
    <source>
        <dbReference type="ARBA" id="ARBA00023015"/>
    </source>
</evidence>
<dbReference type="Pfam" id="PF00249">
    <property type="entry name" value="Myb_DNA-binding"/>
    <property type="match status" value="2"/>
</dbReference>
<protein>
    <submittedName>
        <fullName evidence="10">Transcription factor, Myb superfamily</fullName>
    </submittedName>
</protein>
<dbReference type="SUPFAM" id="SSF46689">
    <property type="entry name" value="Homeodomain-like"/>
    <property type="match status" value="1"/>
</dbReference>
<evidence type="ECO:0000313" key="11">
    <source>
        <dbReference type="Proteomes" id="UP000231279"/>
    </source>
</evidence>
<dbReference type="OrthoDB" id="2143914at2759"/>
<dbReference type="InterPro" id="IPR009057">
    <property type="entry name" value="Homeodomain-like_sf"/>
</dbReference>
<feature type="domain" description="HTH myb-type" evidence="9">
    <location>
        <begin position="67"/>
        <end position="118"/>
    </location>
</feature>
<dbReference type="PANTHER" id="PTHR45614:SF259">
    <property type="entry name" value="MYB DOMAIN PROTEIN 89-RELATED"/>
    <property type="match status" value="1"/>
</dbReference>
<dbReference type="InterPro" id="IPR017930">
    <property type="entry name" value="Myb_dom"/>
</dbReference>
<dbReference type="FunFam" id="1.10.10.60:FF:000060">
    <property type="entry name" value="MYB transcription factor"/>
    <property type="match status" value="1"/>
</dbReference>
<evidence type="ECO:0000259" key="8">
    <source>
        <dbReference type="PROSITE" id="PS50090"/>
    </source>
</evidence>
<keyword evidence="5" id="KW-0804">Transcription</keyword>
<dbReference type="STRING" id="429701.A0A2G9H0J0"/>
<evidence type="ECO:0000256" key="6">
    <source>
        <dbReference type="ARBA" id="ARBA00023242"/>
    </source>
</evidence>
<dbReference type="CDD" id="cd00167">
    <property type="entry name" value="SANT"/>
    <property type="match status" value="2"/>
</dbReference>
<name>A0A2G9H0J0_9LAMI</name>
<accession>A0A2G9H0J0</accession>
<feature type="region of interest" description="Disordered" evidence="7">
    <location>
        <begin position="198"/>
        <end position="231"/>
    </location>
</feature>
<comment type="subcellular location">
    <subcellularLocation>
        <location evidence="1">Nucleus</location>
    </subcellularLocation>
</comment>
<dbReference type="PROSITE" id="PS51294">
    <property type="entry name" value="HTH_MYB"/>
    <property type="match status" value="2"/>
</dbReference>
<evidence type="ECO:0000256" key="5">
    <source>
        <dbReference type="ARBA" id="ARBA00023163"/>
    </source>
</evidence>
<dbReference type="SMART" id="SM00717">
    <property type="entry name" value="SANT"/>
    <property type="match status" value="2"/>
</dbReference>
<keyword evidence="2" id="KW-0677">Repeat</keyword>
<dbReference type="PROSITE" id="PS50090">
    <property type="entry name" value="MYB_LIKE"/>
    <property type="match status" value="2"/>
</dbReference>